<feature type="non-terminal residue" evidence="2">
    <location>
        <position position="1"/>
    </location>
</feature>
<gene>
    <name evidence="2" type="ORF">S12H4_43549</name>
</gene>
<protein>
    <recommendedName>
        <fullName evidence="3">Flippase</fullName>
    </recommendedName>
</protein>
<evidence type="ECO:0000256" key="1">
    <source>
        <dbReference type="SAM" id="Phobius"/>
    </source>
</evidence>
<organism evidence="2">
    <name type="scientific">marine sediment metagenome</name>
    <dbReference type="NCBI Taxonomy" id="412755"/>
    <lineage>
        <taxon>unclassified sequences</taxon>
        <taxon>metagenomes</taxon>
        <taxon>ecological metagenomes</taxon>
    </lineage>
</organism>
<proteinExistence type="predicted"/>
<keyword evidence="1" id="KW-1133">Transmembrane helix</keyword>
<evidence type="ECO:0008006" key="3">
    <source>
        <dbReference type="Google" id="ProtNLM"/>
    </source>
</evidence>
<sequence length="67" mass="7808">AVFSQLLVAFAQVILKIGSNKIDFKKPLIYNFKNKYIWLSIFLFLLVPILSIIAMRVIDFSVFYSFT</sequence>
<keyword evidence="1" id="KW-0812">Transmembrane</keyword>
<comment type="caution">
    <text evidence="2">The sequence shown here is derived from an EMBL/GenBank/DDBJ whole genome shotgun (WGS) entry which is preliminary data.</text>
</comment>
<evidence type="ECO:0000313" key="2">
    <source>
        <dbReference type="EMBL" id="GAJ08748.1"/>
    </source>
</evidence>
<dbReference type="EMBL" id="BARW01026737">
    <property type="protein sequence ID" value="GAJ08748.1"/>
    <property type="molecule type" value="Genomic_DNA"/>
</dbReference>
<keyword evidence="1" id="KW-0472">Membrane</keyword>
<name>X1TTS7_9ZZZZ</name>
<reference evidence="2" key="1">
    <citation type="journal article" date="2014" name="Front. Microbiol.">
        <title>High frequency of phylogenetically diverse reductive dehalogenase-homologous genes in deep subseafloor sedimentary metagenomes.</title>
        <authorList>
            <person name="Kawai M."/>
            <person name="Futagami T."/>
            <person name="Toyoda A."/>
            <person name="Takaki Y."/>
            <person name="Nishi S."/>
            <person name="Hori S."/>
            <person name="Arai W."/>
            <person name="Tsubouchi T."/>
            <person name="Morono Y."/>
            <person name="Uchiyama I."/>
            <person name="Ito T."/>
            <person name="Fujiyama A."/>
            <person name="Inagaki F."/>
            <person name="Takami H."/>
        </authorList>
    </citation>
    <scope>NUCLEOTIDE SEQUENCE</scope>
    <source>
        <strain evidence="2">Expedition CK06-06</strain>
    </source>
</reference>
<feature type="transmembrane region" description="Helical" evidence="1">
    <location>
        <begin position="36"/>
        <end position="58"/>
    </location>
</feature>
<accession>X1TTS7</accession>
<dbReference type="AlphaFoldDB" id="X1TTS7"/>